<reference evidence="4" key="1">
    <citation type="submission" date="2021-01" db="EMBL/GenBank/DDBJ databases">
        <authorList>
            <person name="Corre E."/>
            <person name="Pelletier E."/>
            <person name="Niang G."/>
            <person name="Scheremetjew M."/>
            <person name="Finn R."/>
            <person name="Kale V."/>
            <person name="Holt S."/>
            <person name="Cochrane G."/>
            <person name="Meng A."/>
            <person name="Brown T."/>
            <person name="Cohen L."/>
        </authorList>
    </citation>
    <scope>NUCLEOTIDE SEQUENCE</scope>
    <source>
        <strain evidence="4">CCMP3278</strain>
    </source>
</reference>
<name>A0A7S0ZKT6_9RHOD</name>
<comment type="function">
    <text evidence="1">Participates in various redox reactions through the reversible oxidation of its active center dithiol to a disulfide and catalyzes dithiol-disulfide exchange reactions.</text>
</comment>
<evidence type="ECO:0000259" key="3">
    <source>
        <dbReference type="PROSITE" id="PS51352"/>
    </source>
</evidence>
<evidence type="ECO:0000256" key="1">
    <source>
        <dbReference type="ARBA" id="ARBA00003318"/>
    </source>
</evidence>
<evidence type="ECO:0000313" key="4">
    <source>
        <dbReference type="EMBL" id="CAD8825019.1"/>
    </source>
</evidence>
<dbReference type="InterPro" id="IPR013766">
    <property type="entry name" value="Thioredoxin_domain"/>
</dbReference>
<dbReference type="PROSITE" id="PS51352">
    <property type="entry name" value="THIOREDOXIN_2"/>
    <property type="match status" value="1"/>
</dbReference>
<feature type="domain" description="Thioredoxin" evidence="3">
    <location>
        <begin position="55"/>
        <end position="167"/>
    </location>
</feature>
<organism evidence="4">
    <name type="scientific">Timspurckia oligopyrenoides</name>
    <dbReference type="NCBI Taxonomy" id="708627"/>
    <lineage>
        <taxon>Eukaryota</taxon>
        <taxon>Rhodophyta</taxon>
        <taxon>Bangiophyceae</taxon>
        <taxon>Porphyridiales</taxon>
        <taxon>Porphyridiaceae</taxon>
        <taxon>Timspurckia</taxon>
    </lineage>
</organism>
<dbReference type="InterPro" id="IPR036249">
    <property type="entry name" value="Thioredoxin-like_sf"/>
</dbReference>
<gene>
    <name evidence="4" type="ORF">TOLI1172_LOCUS9418</name>
</gene>
<dbReference type="CDD" id="cd02947">
    <property type="entry name" value="TRX_family"/>
    <property type="match status" value="1"/>
</dbReference>
<keyword evidence="2" id="KW-1015">Disulfide bond</keyword>
<dbReference type="Gene3D" id="3.40.30.10">
    <property type="entry name" value="Glutaredoxin"/>
    <property type="match status" value="1"/>
</dbReference>
<dbReference type="PANTHER" id="PTHR46115">
    <property type="entry name" value="THIOREDOXIN-LIKE PROTEIN 1"/>
    <property type="match status" value="1"/>
</dbReference>
<protein>
    <recommendedName>
        <fullName evidence="3">Thioredoxin domain-containing protein</fullName>
    </recommendedName>
</protein>
<dbReference type="InterPro" id="IPR017937">
    <property type="entry name" value="Thioredoxin_CS"/>
</dbReference>
<proteinExistence type="predicted"/>
<evidence type="ECO:0000256" key="2">
    <source>
        <dbReference type="ARBA" id="ARBA00023157"/>
    </source>
</evidence>
<dbReference type="PROSITE" id="PS00194">
    <property type="entry name" value="THIOREDOXIN_1"/>
    <property type="match status" value="1"/>
</dbReference>
<dbReference type="SUPFAM" id="SSF52833">
    <property type="entry name" value="Thioredoxin-like"/>
    <property type="match status" value="1"/>
</dbReference>
<dbReference type="AlphaFoldDB" id="A0A7S0ZKT6"/>
<dbReference type="Pfam" id="PF00085">
    <property type="entry name" value="Thioredoxin"/>
    <property type="match status" value="1"/>
</dbReference>
<sequence>MNSAFVASIRFSQSSFSVPNSLVCKQTRRYSLKGSAVTFNKKCINKSTCNNSRSHSIRCLVFDVSSREDVDAVLSAAGDSLVLIEFSSINCGPCKVIAPYYDELSEKFTDAIFLRCTGDDTAESNALMTSMGVRALPTFQFWRNKERMLSTTEPSPKALADKLAQLA</sequence>
<dbReference type="EMBL" id="HBFP01013033">
    <property type="protein sequence ID" value="CAD8825019.1"/>
    <property type="molecule type" value="Transcribed_RNA"/>
</dbReference>
<accession>A0A7S0ZKT6</accession>